<reference evidence="2" key="1">
    <citation type="submission" date="2016-09" db="EMBL/GenBank/DDBJ databases">
        <title>Comparative genomics of the Campylobacter concisus group.</title>
        <authorList>
            <person name="Miller W.G."/>
            <person name="Yee E."/>
            <person name="Chapman M.H."/>
            <person name="Huynh S."/>
            <person name="Bono J.L."/>
            <person name="On S.L.W."/>
            <person name="StLeger J."/>
            <person name="Foster G."/>
            <person name="Parker C.T."/>
        </authorList>
    </citation>
    <scope>NUCLEOTIDE SEQUENCE [LARGE SCALE GENOMIC DNA]</scope>
    <source>
        <strain evidence="2">RM18021</strain>
    </source>
</reference>
<protein>
    <submittedName>
        <fullName evidence="1">Uncharacterized protein</fullName>
    </submittedName>
</protein>
<evidence type="ECO:0000313" key="1">
    <source>
        <dbReference type="EMBL" id="AQW87861.1"/>
    </source>
</evidence>
<evidence type="ECO:0000313" key="2">
    <source>
        <dbReference type="Proteomes" id="UP000190868"/>
    </source>
</evidence>
<dbReference type="Proteomes" id="UP000190868">
    <property type="component" value="Chromosome"/>
</dbReference>
<accession>A0A1S6U7Y1</accession>
<dbReference type="AlphaFoldDB" id="A0A1S6U7Y1"/>
<gene>
    <name evidence="1" type="ORF">CPIN18021_1062</name>
</gene>
<sequence>MSDWLKSFKISFLNKDIDTLIKLISEFDKDNFKNLDELNEASSLILEVREIFKQEQISLEGEIKKLQNVKRYTK</sequence>
<dbReference type="RefSeq" id="WP_078424584.1">
    <property type="nucleotide sequence ID" value="NZ_CP017258.1"/>
</dbReference>
<name>A0A1S6U7Y1_9BACT</name>
<keyword evidence="2" id="KW-1185">Reference proteome</keyword>
<dbReference type="EMBL" id="CP017258">
    <property type="protein sequence ID" value="AQW87861.1"/>
    <property type="molecule type" value="Genomic_DNA"/>
</dbReference>
<organism evidence="1 2">
    <name type="scientific">Campylobacter pinnipediorum subsp. caledonicus</name>
    <dbReference type="NCBI Taxonomy" id="1874362"/>
    <lineage>
        <taxon>Bacteria</taxon>
        <taxon>Pseudomonadati</taxon>
        <taxon>Campylobacterota</taxon>
        <taxon>Epsilonproteobacteria</taxon>
        <taxon>Campylobacterales</taxon>
        <taxon>Campylobacteraceae</taxon>
        <taxon>Campylobacter</taxon>
    </lineage>
</organism>
<proteinExistence type="predicted"/>